<dbReference type="Pfam" id="PF11779">
    <property type="entry name" value="SPT_ssu-like"/>
    <property type="match status" value="1"/>
</dbReference>
<dbReference type="Proteomes" id="UP000006352">
    <property type="component" value="Unassembled WGS sequence"/>
</dbReference>
<keyword evidence="4 6" id="KW-1133">Transmembrane helix</keyword>
<dbReference type="EMBL" id="HE797110">
    <property type="protein sequence ID" value="CCM03310.1"/>
    <property type="molecule type" value="Genomic_DNA"/>
</dbReference>
<comment type="subcellular location">
    <subcellularLocation>
        <location evidence="1">Endoplasmic reticulum membrane</location>
        <topology evidence="1">Multi-pass membrane protein</topology>
    </subcellularLocation>
</comment>
<sequence>MLSPEESVISPVAWRRQPSTRDALFGLTLSYRPPKNPTAALIWRKRMVIESTIGTYALEPWEKFLVFSFVFIVFILTIIGLFKYAIFVKHRTAYYLYSPEPQETVERAVDWVVRNFSREF</sequence>
<dbReference type="InterPro" id="IPR024512">
    <property type="entry name" value="Ser_palmitoyltrfase_ssu-like"/>
</dbReference>
<name>J4GR04_9APHY</name>
<dbReference type="InParanoid" id="J4GR04"/>
<gene>
    <name evidence="7" type="ORF">FIBRA_05438</name>
</gene>
<keyword evidence="8" id="KW-1185">Reference proteome</keyword>
<dbReference type="GO" id="GO:0005789">
    <property type="term" value="C:endoplasmic reticulum membrane"/>
    <property type="evidence" value="ECO:0007669"/>
    <property type="project" value="UniProtKB-SubCell"/>
</dbReference>
<accession>J4GR04</accession>
<evidence type="ECO:0000256" key="5">
    <source>
        <dbReference type="ARBA" id="ARBA00023136"/>
    </source>
</evidence>
<keyword evidence="5 6" id="KW-0472">Membrane</keyword>
<evidence type="ECO:0000256" key="1">
    <source>
        <dbReference type="ARBA" id="ARBA00004477"/>
    </source>
</evidence>
<reference evidence="7 8" key="1">
    <citation type="journal article" date="2012" name="Appl. Environ. Microbiol.">
        <title>Short-read sequencing for genomic analysis of the brown rot fungus Fibroporia radiculosa.</title>
        <authorList>
            <person name="Tang J.D."/>
            <person name="Perkins A.D."/>
            <person name="Sonstegard T.S."/>
            <person name="Schroeder S.G."/>
            <person name="Burgess S.C."/>
            <person name="Diehl S.V."/>
        </authorList>
    </citation>
    <scope>NUCLEOTIDE SEQUENCE [LARGE SCALE GENOMIC DNA]</scope>
    <source>
        <strain evidence="7 8">TFFH 294</strain>
    </source>
</reference>
<evidence type="ECO:0000313" key="7">
    <source>
        <dbReference type="EMBL" id="CCM03310.1"/>
    </source>
</evidence>
<evidence type="ECO:0000256" key="2">
    <source>
        <dbReference type="ARBA" id="ARBA00022692"/>
    </source>
</evidence>
<dbReference type="STRING" id="599839.J4GR04"/>
<evidence type="ECO:0000256" key="3">
    <source>
        <dbReference type="ARBA" id="ARBA00022824"/>
    </source>
</evidence>
<dbReference type="OrthoDB" id="202672at2759"/>
<dbReference type="RefSeq" id="XP_012182593.1">
    <property type="nucleotide sequence ID" value="XM_012327203.1"/>
</dbReference>
<evidence type="ECO:0000256" key="4">
    <source>
        <dbReference type="ARBA" id="ARBA00022989"/>
    </source>
</evidence>
<evidence type="ECO:0000313" key="8">
    <source>
        <dbReference type="Proteomes" id="UP000006352"/>
    </source>
</evidence>
<dbReference type="HOGENOM" id="CLU_122021_2_0_1"/>
<evidence type="ECO:0000256" key="6">
    <source>
        <dbReference type="SAM" id="Phobius"/>
    </source>
</evidence>
<keyword evidence="2 6" id="KW-0812">Transmembrane</keyword>
<protein>
    <submittedName>
        <fullName evidence="7">Uncharacterized protein</fullName>
    </submittedName>
</protein>
<keyword evidence="3" id="KW-0256">Endoplasmic reticulum</keyword>
<proteinExistence type="predicted"/>
<dbReference type="GeneID" id="24098221"/>
<feature type="transmembrane region" description="Helical" evidence="6">
    <location>
        <begin position="64"/>
        <end position="86"/>
    </location>
</feature>
<organism evidence="7 8">
    <name type="scientific">Fibroporia radiculosa</name>
    <dbReference type="NCBI Taxonomy" id="599839"/>
    <lineage>
        <taxon>Eukaryota</taxon>
        <taxon>Fungi</taxon>
        <taxon>Dikarya</taxon>
        <taxon>Basidiomycota</taxon>
        <taxon>Agaricomycotina</taxon>
        <taxon>Agaricomycetes</taxon>
        <taxon>Polyporales</taxon>
        <taxon>Fibroporiaceae</taxon>
        <taxon>Fibroporia</taxon>
    </lineage>
</organism>
<dbReference type="AlphaFoldDB" id="J4GR04"/>